<dbReference type="Gene3D" id="1.10.10.60">
    <property type="entry name" value="Homeodomain-like"/>
    <property type="match status" value="1"/>
</dbReference>
<dbReference type="Proteomes" id="UP000675664">
    <property type="component" value="Unassembled WGS sequence"/>
</dbReference>
<name>A0A8J7W5N6_9FIRM</name>
<comment type="caution">
    <text evidence="1">The sequence shown here is derived from an EMBL/GenBank/DDBJ whole genome shotgun (WGS) entry which is preliminary data.</text>
</comment>
<reference evidence="1" key="1">
    <citation type="submission" date="2021-04" db="EMBL/GenBank/DDBJ databases">
        <title>Sinoanaerobacter chloroacetimidivorans sp. nov., an obligate anaerobic bacterium isolated from anaerobic sludge.</title>
        <authorList>
            <person name="Bao Y."/>
        </authorList>
    </citation>
    <scope>NUCLEOTIDE SEQUENCE</scope>
    <source>
        <strain evidence="1">BAD-6</strain>
    </source>
</reference>
<reference evidence="1" key="2">
    <citation type="submission" date="2021-04" db="EMBL/GenBank/DDBJ databases">
        <authorList>
            <person name="Liu J."/>
        </authorList>
    </citation>
    <scope>NUCLEOTIDE SEQUENCE</scope>
    <source>
        <strain evidence="1">BAD-6</strain>
    </source>
</reference>
<keyword evidence="2" id="KW-1185">Reference proteome</keyword>
<accession>A0A8J7W5N6</accession>
<proteinExistence type="predicted"/>
<evidence type="ECO:0000313" key="1">
    <source>
        <dbReference type="EMBL" id="MBR0599521.1"/>
    </source>
</evidence>
<dbReference type="AlphaFoldDB" id="A0A8J7W5N6"/>
<dbReference type="EMBL" id="JAGSND010000014">
    <property type="protein sequence ID" value="MBR0599521.1"/>
    <property type="molecule type" value="Genomic_DNA"/>
</dbReference>
<protein>
    <submittedName>
        <fullName evidence="1">Transposase</fullName>
    </submittedName>
</protein>
<sequence>MVDLYRSGKSVSYLSREYVVSDMTIYKWIKQLSTEQN</sequence>
<evidence type="ECO:0000313" key="2">
    <source>
        <dbReference type="Proteomes" id="UP000675664"/>
    </source>
</evidence>
<organism evidence="1 2">
    <name type="scientific">Sinanaerobacter chloroacetimidivorans</name>
    <dbReference type="NCBI Taxonomy" id="2818044"/>
    <lineage>
        <taxon>Bacteria</taxon>
        <taxon>Bacillati</taxon>
        <taxon>Bacillota</taxon>
        <taxon>Clostridia</taxon>
        <taxon>Peptostreptococcales</taxon>
        <taxon>Anaerovoracaceae</taxon>
        <taxon>Sinanaerobacter</taxon>
    </lineage>
</organism>
<gene>
    <name evidence="1" type="ORF">KCX82_16670</name>
</gene>